<dbReference type="Pfam" id="PF10335">
    <property type="entry name" value="DUF294_C"/>
    <property type="match status" value="1"/>
</dbReference>
<name>A0A936ZQZ5_9BURK</name>
<dbReference type="InterPro" id="IPR046342">
    <property type="entry name" value="CBS_dom_sf"/>
</dbReference>
<dbReference type="SUPFAM" id="SSF54631">
    <property type="entry name" value="CBS-domain pair"/>
    <property type="match status" value="1"/>
</dbReference>
<dbReference type="PANTHER" id="PTHR48108">
    <property type="entry name" value="CBS DOMAIN-CONTAINING PROTEIN CBSX2, CHLOROPLASTIC"/>
    <property type="match status" value="1"/>
</dbReference>
<dbReference type="AlphaFoldDB" id="A0A936ZQZ5"/>
<dbReference type="InterPro" id="IPR018821">
    <property type="entry name" value="DUF294_put_nucleoTrafse_sb-bd"/>
</dbReference>
<dbReference type="CDD" id="cd05401">
    <property type="entry name" value="NT_GlnE_GlnD_like"/>
    <property type="match status" value="1"/>
</dbReference>
<evidence type="ECO:0000259" key="3">
    <source>
        <dbReference type="PROSITE" id="PS51371"/>
    </source>
</evidence>
<dbReference type="Pfam" id="PF03445">
    <property type="entry name" value="DUF294"/>
    <property type="match status" value="1"/>
</dbReference>
<protein>
    <submittedName>
        <fullName evidence="4">CBS domain-containing protein</fullName>
    </submittedName>
</protein>
<organism evidence="4 5">
    <name type="scientific">Ramlibacter aurantiacus</name>
    <dbReference type="NCBI Taxonomy" id="2801330"/>
    <lineage>
        <taxon>Bacteria</taxon>
        <taxon>Pseudomonadati</taxon>
        <taxon>Pseudomonadota</taxon>
        <taxon>Betaproteobacteria</taxon>
        <taxon>Burkholderiales</taxon>
        <taxon>Comamonadaceae</taxon>
        <taxon>Ramlibacter</taxon>
    </lineage>
</organism>
<proteinExistence type="predicted"/>
<keyword evidence="1" id="KW-0677">Repeat</keyword>
<dbReference type="PANTHER" id="PTHR48108:SF31">
    <property type="entry name" value="CBS DOMAIN AND CYCLIC NUCLEOTIDE-REGULATED NUCLEOTIDYLTRANSFERASE"/>
    <property type="match status" value="1"/>
</dbReference>
<keyword evidence="2" id="KW-0129">CBS domain</keyword>
<feature type="domain" description="CBS" evidence="3">
    <location>
        <begin position="41"/>
        <end position="97"/>
    </location>
</feature>
<dbReference type="InterPro" id="IPR051462">
    <property type="entry name" value="CBS_domain-containing"/>
</dbReference>
<gene>
    <name evidence="4" type="ORF">JI739_01870</name>
</gene>
<accession>A0A936ZQZ5</accession>
<evidence type="ECO:0000256" key="2">
    <source>
        <dbReference type="PROSITE-ProRule" id="PRU00703"/>
    </source>
</evidence>
<dbReference type="Pfam" id="PF00571">
    <property type="entry name" value="CBS"/>
    <property type="match status" value="2"/>
</dbReference>
<dbReference type="InterPro" id="IPR000644">
    <property type="entry name" value="CBS_dom"/>
</dbReference>
<feature type="domain" description="CBS" evidence="3">
    <location>
        <begin position="104"/>
        <end position="163"/>
    </location>
</feature>
<dbReference type="InterPro" id="IPR005105">
    <property type="entry name" value="GlnD_Uridyltrans_N"/>
</dbReference>
<dbReference type="Gene3D" id="3.10.580.10">
    <property type="entry name" value="CBS-domain"/>
    <property type="match status" value="1"/>
</dbReference>
<dbReference type="GO" id="GO:0008773">
    <property type="term" value="F:[protein-PII] uridylyltransferase activity"/>
    <property type="evidence" value="ECO:0007669"/>
    <property type="project" value="InterPro"/>
</dbReference>
<reference evidence="4" key="1">
    <citation type="submission" date="2021-01" db="EMBL/GenBank/DDBJ databases">
        <title>Ramlibacter sp. strain AW1 16S ribosomal RNA gene Genome sequencing and assembly.</title>
        <authorList>
            <person name="Kang M."/>
        </authorList>
    </citation>
    <scope>NUCLEOTIDE SEQUENCE</scope>
    <source>
        <strain evidence="4">AW1</strain>
    </source>
</reference>
<sequence length="501" mass="54750">MAGGRGLPYPRRVPRNLDIPGSPAAVATGLNLLATPLRDLLQRPPVIAPPQASIREVATLMRQERASSVMLVEQGLLFGLVTDRDLRNRVLAEGLDPQRPVADIATLAPLTLDDSRPAYEALSLMARHNIHHVPVMADGRAVGIVTASDLNERHGTSPVHLAGEIYRQPDVDGLVRVTQRVPLLQRHLAAAGAGTESAGRIITSITDAVTVRLIQLAGARLGPAPVDYAWVAAGSQARQEQTARSDQDNCLVLDDRYDEAEHGEWFRAFTTFVCDGLDACGYIHCPGEIMAMTDRWRQPVRRWAQYFQQWIDTPDPMALMLTSVFFDLRAVHGQAGLLDALRAGVLERTRGNSLFLAYMVGNALKHRPPLGLFGRITTQREGEYAGRVDLKHAGVVPVVDLARIYALAAGLPEVNTHDRLQAAGGAGEVSPEAARDLRDALDFIGRIRLAHQARQAAAGEQPDNHVALASLSNLERSQLRDAFRVVQQLQAVLVQRYGRRI</sequence>
<dbReference type="PROSITE" id="PS51371">
    <property type="entry name" value="CBS"/>
    <property type="match status" value="2"/>
</dbReference>
<evidence type="ECO:0000256" key="1">
    <source>
        <dbReference type="ARBA" id="ARBA00022737"/>
    </source>
</evidence>
<comment type="caution">
    <text evidence="4">The sequence shown here is derived from an EMBL/GenBank/DDBJ whole genome shotgun (WGS) entry which is preliminary data.</text>
</comment>
<dbReference type="CDD" id="cd04587">
    <property type="entry name" value="CBS_pair_CAP-ED_NT_Pol-beta-like_DUF294_assoc"/>
    <property type="match status" value="1"/>
</dbReference>
<dbReference type="EMBL" id="JAEQNA010000001">
    <property type="protein sequence ID" value="MBL0419084.1"/>
    <property type="molecule type" value="Genomic_DNA"/>
</dbReference>
<evidence type="ECO:0000313" key="5">
    <source>
        <dbReference type="Proteomes" id="UP000613011"/>
    </source>
</evidence>
<evidence type="ECO:0000313" key="4">
    <source>
        <dbReference type="EMBL" id="MBL0419084.1"/>
    </source>
</evidence>
<dbReference type="SMART" id="SM00116">
    <property type="entry name" value="CBS"/>
    <property type="match status" value="2"/>
</dbReference>
<dbReference type="Proteomes" id="UP000613011">
    <property type="component" value="Unassembled WGS sequence"/>
</dbReference>
<keyword evidence="5" id="KW-1185">Reference proteome</keyword>